<name>A0A0N0ITW9_CHRID</name>
<dbReference type="Proteomes" id="UP000037953">
    <property type="component" value="Unassembled WGS sequence"/>
</dbReference>
<dbReference type="PATRIC" id="fig|253.9.peg.2798"/>
<evidence type="ECO:0000313" key="1">
    <source>
        <dbReference type="EMBL" id="KPE49094.1"/>
    </source>
</evidence>
<organism evidence="1 2">
    <name type="scientific">Chryseobacterium indologenes</name>
    <name type="common">Flavobacterium indologenes</name>
    <dbReference type="NCBI Taxonomy" id="253"/>
    <lineage>
        <taxon>Bacteria</taxon>
        <taxon>Pseudomonadati</taxon>
        <taxon>Bacteroidota</taxon>
        <taxon>Flavobacteriia</taxon>
        <taxon>Flavobacteriales</taxon>
        <taxon>Weeksellaceae</taxon>
        <taxon>Chryseobacterium group</taxon>
        <taxon>Chryseobacterium</taxon>
    </lineage>
</organism>
<dbReference type="EMBL" id="LJOD01000025">
    <property type="protein sequence ID" value="KPE49094.1"/>
    <property type="molecule type" value="Genomic_DNA"/>
</dbReference>
<proteinExistence type="predicted"/>
<dbReference type="AlphaFoldDB" id="A0A0N0ITW9"/>
<protein>
    <submittedName>
        <fullName evidence="1">Uncharacterized protein</fullName>
    </submittedName>
</protein>
<reference evidence="2" key="2">
    <citation type="submission" date="2015-09" db="EMBL/GenBank/DDBJ databases">
        <title>Draft genome sequence of a multidrug-resistant Chryseobacterium indologenes isolate from Malaysia.</title>
        <authorList>
            <person name="Yu C.Y."/>
            <person name="Ang G.Y."/>
            <person name="Chan K.-G."/>
        </authorList>
    </citation>
    <scope>NUCLEOTIDE SEQUENCE [LARGE SCALE GENOMIC DNA]</scope>
    <source>
        <strain evidence="2">CI_885</strain>
    </source>
</reference>
<dbReference type="RefSeq" id="WP_062703401.1">
    <property type="nucleotide sequence ID" value="NZ_LJOD01000025.1"/>
</dbReference>
<gene>
    <name evidence="1" type="ORF">AOB46_21875</name>
</gene>
<dbReference type="OrthoDB" id="665121at2"/>
<reference evidence="1 2" key="1">
    <citation type="journal article" date="2015" name="Genom Data">
        <title>Draft genome sequence of a multidrug-resistant Chryseobacterium indologenes isolate from Malaysia.</title>
        <authorList>
            <person name="Yu C.Y."/>
            <person name="Ang G.Y."/>
            <person name="Cheng H.J."/>
            <person name="Cheong Y.M."/>
            <person name="Yin W.F."/>
            <person name="Chan K.G."/>
        </authorList>
    </citation>
    <scope>NUCLEOTIDE SEQUENCE [LARGE SCALE GENOMIC DNA]</scope>
    <source>
        <strain evidence="1 2">CI_885</strain>
    </source>
</reference>
<sequence>MRKILFTFIVLSILQSCNRKEKPLKYVEIKKEYGANKAQQIMAEKFYYSVIDEFAPFGNDMGNDTFYLYSDWIQENSDKNALLFLQENLKDLGNAYASFDLRTDAKNRNYLIQEVSRLPDQYVALNRIDSIIIALAFTQLFLEGKIDKGINILAQIAIDRELAFVEFWKEDGKERSDKLNIMLSDLKKTEGTSSRDNNSSTK</sequence>
<dbReference type="PROSITE" id="PS51257">
    <property type="entry name" value="PROKAR_LIPOPROTEIN"/>
    <property type="match status" value="1"/>
</dbReference>
<evidence type="ECO:0000313" key="2">
    <source>
        <dbReference type="Proteomes" id="UP000037953"/>
    </source>
</evidence>
<accession>A0A0N0ITW9</accession>
<comment type="caution">
    <text evidence="1">The sequence shown here is derived from an EMBL/GenBank/DDBJ whole genome shotgun (WGS) entry which is preliminary data.</text>
</comment>